<accession>W4GX53</accession>
<dbReference type="RefSeq" id="XP_009825949.1">
    <property type="nucleotide sequence ID" value="XM_009827647.1"/>
</dbReference>
<feature type="compositionally biased region" description="Basic and acidic residues" evidence="8">
    <location>
        <begin position="9"/>
        <end position="20"/>
    </location>
</feature>
<keyword evidence="5 9" id="KW-1133">Transmembrane helix</keyword>
<comment type="similarity">
    <text evidence="2">Belongs to the castor/pollux (TC 1.A.1.23) family.</text>
</comment>
<evidence type="ECO:0000256" key="6">
    <source>
        <dbReference type="ARBA" id="ARBA00023065"/>
    </source>
</evidence>
<evidence type="ECO:0000256" key="4">
    <source>
        <dbReference type="ARBA" id="ARBA00022692"/>
    </source>
</evidence>
<proteinExistence type="inferred from homology"/>
<dbReference type="PANTHER" id="PTHR31563:SF10">
    <property type="entry name" value="ION CHANNEL POLLUX-RELATED"/>
    <property type="match status" value="1"/>
</dbReference>
<dbReference type="GO" id="GO:0006813">
    <property type="term" value="P:potassium ion transport"/>
    <property type="evidence" value="ECO:0007669"/>
    <property type="project" value="InterPro"/>
</dbReference>
<reference evidence="11" key="1">
    <citation type="submission" date="2013-12" db="EMBL/GenBank/DDBJ databases">
        <title>The Genome Sequence of Aphanomyces astaci APO3.</title>
        <authorList>
            <consortium name="The Broad Institute Genomics Platform"/>
            <person name="Russ C."/>
            <person name="Tyler B."/>
            <person name="van West P."/>
            <person name="Dieguez-Uribeondo J."/>
            <person name="Young S.K."/>
            <person name="Zeng Q."/>
            <person name="Gargeya S."/>
            <person name="Fitzgerald M."/>
            <person name="Abouelleil A."/>
            <person name="Alvarado L."/>
            <person name="Chapman S.B."/>
            <person name="Gainer-Dewar J."/>
            <person name="Goldberg J."/>
            <person name="Griggs A."/>
            <person name="Gujja S."/>
            <person name="Hansen M."/>
            <person name="Howarth C."/>
            <person name="Imamovic A."/>
            <person name="Ireland A."/>
            <person name="Larimer J."/>
            <person name="McCowan C."/>
            <person name="Murphy C."/>
            <person name="Pearson M."/>
            <person name="Poon T.W."/>
            <person name="Priest M."/>
            <person name="Roberts A."/>
            <person name="Saif S."/>
            <person name="Shea T."/>
            <person name="Sykes S."/>
            <person name="Wortman J."/>
            <person name="Nusbaum C."/>
            <person name="Birren B."/>
        </authorList>
    </citation>
    <scope>NUCLEOTIDE SEQUENCE [LARGE SCALE GENOMIC DNA]</scope>
    <source>
        <strain evidence="11">APO3</strain>
    </source>
</reference>
<keyword evidence="4 9" id="KW-0812">Transmembrane</keyword>
<evidence type="ECO:0000256" key="5">
    <source>
        <dbReference type="ARBA" id="ARBA00022989"/>
    </source>
</evidence>
<dbReference type="InterPro" id="IPR010420">
    <property type="entry name" value="CASTOR/POLLUX/SYM8_dom"/>
</dbReference>
<feature type="transmembrane region" description="Helical" evidence="9">
    <location>
        <begin position="57"/>
        <end position="76"/>
    </location>
</feature>
<dbReference type="OrthoDB" id="414047at2759"/>
<dbReference type="Gene3D" id="3.40.50.720">
    <property type="entry name" value="NAD(P)-binding Rossmann-like Domain"/>
    <property type="match status" value="1"/>
</dbReference>
<evidence type="ECO:0000313" key="11">
    <source>
        <dbReference type="EMBL" id="ETV84257.1"/>
    </source>
</evidence>
<protein>
    <recommendedName>
        <fullName evidence="10">RCK N-terminal domain-containing protein</fullName>
    </recommendedName>
</protein>
<comment type="subcellular location">
    <subcellularLocation>
        <location evidence="1">Endomembrane system</location>
        <topology evidence="1">Multi-pass membrane protein</topology>
    </subcellularLocation>
</comment>
<evidence type="ECO:0000256" key="1">
    <source>
        <dbReference type="ARBA" id="ARBA00004127"/>
    </source>
</evidence>
<evidence type="ECO:0000256" key="7">
    <source>
        <dbReference type="ARBA" id="ARBA00023136"/>
    </source>
</evidence>
<gene>
    <name evidence="11" type="ORF">H257_03515</name>
</gene>
<dbReference type="Pfam" id="PF06241">
    <property type="entry name" value="Castor_Poll_mid"/>
    <property type="match status" value="1"/>
</dbReference>
<keyword evidence="7 9" id="KW-0472">Membrane</keyword>
<evidence type="ECO:0000256" key="3">
    <source>
        <dbReference type="ARBA" id="ARBA00022448"/>
    </source>
</evidence>
<keyword evidence="3" id="KW-0813">Transport</keyword>
<dbReference type="PROSITE" id="PS51201">
    <property type="entry name" value="RCK_N"/>
    <property type="match status" value="1"/>
</dbReference>
<dbReference type="STRING" id="112090.W4GX53"/>
<dbReference type="InterPro" id="IPR003148">
    <property type="entry name" value="RCK_N"/>
</dbReference>
<sequence>MTEAAPVTENKEGEEKEEAKPPPPPWFVKLDLRHFSMDRFLYTLDTFISTKKGQTSMLVGFGLFLMVFCGLFYSLLPHGVPAGKHATITTVATEDIANVTVTVVNDSDATNATTTAVADVPSTTAAPEQYTSLIESIWACWLFIADPGAQGELHEWNKRVFAFFVSVIGMVYFFVIMGFVVDSIRDKMEDLKKGRSNVIEKNHSLLLGWSDKSVSLVKQLCLANESEGGGVVVVLAELEKERIEAELESQMEPHEYHGTKVVVRSGSPLITNDLKKVSAHTARSITIMATSIDADKSDASCLRVILSLRGLFKLQGHVVAEIRDIDNEPLVHLVGGSIVETLVSHDIIGRLILLSARSPGLSRVYNSVLGFDGDEFYNKAWPEVVGVPFGELIVRFPAATPIGVKTVKGKIVIKPSMTYKIEDGDEIIVLAEDNDTYKPEPPTLVPPVPIPVIPAKDKIKEKILVCGWRRDIQDMLVLLDSFLERGSEVHLLNELTMEERDTFLSMSGVDMESLENCAFLHFVGNTSVRRYLEPLPLEMYTSIMVLCDFQRELDILNSDSHSLATVLLVRNMQKNRRDIVKESLFAPRICDALGRWTRHASNKCPCITEILDPRTQKTVVANSSIAGHSDFVMSNELISCMLAMISESREVKQILTKLLSPKSNTFTVQPSSRYCTPLEVLSYFQLAVRLVESDELLVGYISKHDKNAPAVLNPKDKSAPVLWRNFDLIVIMGGSTHDDQHVDVKRAVVESIETTLRKTSQVGKKLKGTTKNATGLVASNPPDPKVRTRRSVTRRHLSIRAAPTFDAEVQLTPEVRRKLSLLYDEVQGLLHQYNVQSG</sequence>
<dbReference type="AlphaFoldDB" id="W4GX53"/>
<dbReference type="InterPro" id="IPR044849">
    <property type="entry name" value="CASTOR/POLLUX/SYM8-like"/>
</dbReference>
<keyword evidence="6" id="KW-0406">Ion transport</keyword>
<evidence type="ECO:0000256" key="8">
    <source>
        <dbReference type="SAM" id="MobiDB-lite"/>
    </source>
</evidence>
<organism evidence="11">
    <name type="scientific">Aphanomyces astaci</name>
    <name type="common">Crayfish plague agent</name>
    <dbReference type="NCBI Taxonomy" id="112090"/>
    <lineage>
        <taxon>Eukaryota</taxon>
        <taxon>Sar</taxon>
        <taxon>Stramenopiles</taxon>
        <taxon>Oomycota</taxon>
        <taxon>Saprolegniomycetes</taxon>
        <taxon>Saprolegniales</taxon>
        <taxon>Verrucalvaceae</taxon>
        <taxon>Aphanomyces</taxon>
    </lineage>
</organism>
<dbReference type="EMBL" id="KI913119">
    <property type="protein sequence ID" value="ETV84257.1"/>
    <property type="molecule type" value="Genomic_DNA"/>
</dbReference>
<dbReference type="GO" id="GO:0012505">
    <property type="term" value="C:endomembrane system"/>
    <property type="evidence" value="ECO:0007669"/>
    <property type="project" value="UniProtKB-SubCell"/>
</dbReference>
<feature type="transmembrane region" description="Helical" evidence="9">
    <location>
        <begin position="160"/>
        <end position="181"/>
    </location>
</feature>
<evidence type="ECO:0000256" key="2">
    <source>
        <dbReference type="ARBA" id="ARBA00008577"/>
    </source>
</evidence>
<dbReference type="VEuPathDB" id="FungiDB:H257_03515"/>
<feature type="domain" description="RCK N-terminal" evidence="10">
    <location>
        <begin position="201"/>
        <end position="343"/>
    </location>
</feature>
<dbReference type="GeneID" id="20805511"/>
<name>W4GX53_APHAT</name>
<feature type="region of interest" description="Disordered" evidence="8">
    <location>
        <begin position="1"/>
        <end position="24"/>
    </location>
</feature>
<dbReference type="PANTHER" id="PTHR31563">
    <property type="entry name" value="ION CHANNEL POLLUX-RELATED"/>
    <property type="match status" value="1"/>
</dbReference>
<evidence type="ECO:0000259" key="10">
    <source>
        <dbReference type="PROSITE" id="PS51201"/>
    </source>
</evidence>
<evidence type="ECO:0000256" key="9">
    <source>
        <dbReference type="SAM" id="Phobius"/>
    </source>
</evidence>